<dbReference type="Pfam" id="PF16124">
    <property type="entry name" value="RecQ_Zn_bind"/>
    <property type="match status" value="1"/>
</dbReference>
<accession>A0ABU1AA09</accession>
<dbReference type="InterPro" id="IPR032284">
    <property type="entry name" value="RecQ_Zn-bd"/>
</dbReference>
<dbReference type="NCBIfam" id="TIGR00614">
    <property type="entry name" value="recQ_fam"/>
    <property type="match status" value="1"/>
</dbReference>
<dbReference type="PROSITE" id="PS51194">
    <property type="entry name" value="HELICASE_CTER"/>
    <property type="match status" value="1"/>
</dbReference>
<evidence type="ECO:0000259" key="9">
    <source>
        <dbReference type="PROSITE" id="PS51192"/>
    </source>
</evidence>
<dbReference type="SUPFAM" id="SSF52540">
    <property type="entry name" value="P-loop containing nucleoside triphosphate hydrolases"/>
    <property type="match status" value="1"/>
</dbReference>
<dbReference type="EMBL" id="JAVCWF010000001">
    <property type="protein sequence ID" value="MDQ7937440.1"/>
    <property type="molecule type" value="Genomic_DNA"/>
</dbReference>
<feature type="domain" description="Helicase C-terminal" evidence="10">
    <location>
        <begin position="222"/>
        <end position="366"/>
    </location>
</feature>
<dbReference type="Proteomes" id="UP001227831">
    <property type="component" value="Unassembled WGS sequence"/>
</dbReference>
<evidence type="ECO:0000256" key="2">
    <source>
        <dbReference type="ARBA" id="ARBA00022801"/>
    </source>
</evidence>
<keyword evidence="5" id="KW-0238">DNA-binding</keyword>
<dbReference type="InterPro" id="IPR002464">
    <property type="entry name" value="DNA/RNA_helicase_DEAH_CS"/>
</dbReference>
<evidence type="ECO:0000313" key="12">
    <source>
        <dbReference type="Proteomes" id="UP001227831"/>
    </source>
</evidence>
<dbReference type="PANTHER" id="PTHR13710:SF84">
    <property type="entry name" value="ATP-DEPENDENT DNA HELICASE RECS-RELATED"/>
    <property type="match status" value="1"/>
</dbReference>
<dbReference type="GO" id="GO:0016787">
    <property type="term" value="F:hydrolase activity"/>
    <property type="evidence" value="ECO:0007669"/>
    <property type="project" value="UniProtKB-KW"/>
</dbReference>
<keyword evidence="12" id="KW-1185">Reference proteome</keyword>
<gene>
    <name evidence="11" type="ORF">RA086_07335</name>
</gene>
<dbReference type="InterPro" id="IPR011545">
    <property type="entry name" value="DEAD/DEAH_box_helicase_dom"/>
</dbReference>
<keyword evidence="4" id="KW-0067">ATP-binding</keyword>
<dbReference type="InterPro" id="IPR001650">
    <property type="entry name" value="Helicase_C-like"/>
</dbReference>
<dbReference type="InterPro" id="IPR004589">
    <property type="entry name" value="DNA_helicase_ATP-dep_RecQ"/>
</dbReference>
<evidence type="ECO:0000256" key="7">
    <source>
        <dbReference type="ARBA" id="ARBA00044550"/>
    </source>
</evidence>
<comment type="caution">
    <text evidence="11">The sequence shown here is derived from an EMBL/GenBank/DDBJ whole genome shotgun (WGS) entry which is preliminary data.</text>
</comment>
<dbReference type="PROSITE" id="PS51192">
    <property type="entry name" value="HELICASE_ATP_BIND_1"/>
    <property type="match status" value="1"/>
</dbReference>
<dbReference type="Pfam" id="PF00271">
    <property type="entry name" value="Helicase_C"/>
    <property type="match status" value="1"/>
</dbReference>
<name>A0ABU1AA09_9LACO</name>
<keyword evidence="3 11" id="KW-0347">Helicase</keyword>
<evidence type="ECO:0000256" key="5">
    <source>
        <dbReference type="ARBA" id="ARBA00023125"/>
    </source>
</evidence>
<evidence type="ECO:0000256" key="4">
    <source>
        <dbReference type="ARBA" id="ARBA00022840"/>
    </source>
</evidence>
<keyword evidence="2 11" id="KW-0378">Hydrolase</keyword>
<dbReference type="SMART" id="SM00487">
    <property type="entry name" value="DEXDc"/>
    <property type="match status" value="1"/>
</dbReference>
<evidence type="ECO:0000313" key="11">
    <source>
        <dbReference type="EMBL" id="MDQ7937440.1"/>
    </source>
</evidence>
<dbReference type="InterPro" id="IPR014001">
    <property type="entry name" value="Helicase_ATP-bd"/>
</dbReference>
<keyword evidence="1" id="KW-0547">Nucleotide-binding</keyword>
<dbReference type="PANTHER" id="PTHR13710">
    <property type="entry name" value="DNA HELICASE RECQ FAMILY MEMBER"/>
    <property type="match status" value="1"/>
</dbReference>
<keyword evidence="8" id="KW-0812">Transmembrane</keyword>
<evidence type="ECO:0000259" key="10">
    <source>
        <dbReference type="PROSITE" id="PS51194"/>
    </source>
</evidence>
<dbReference type="Pfam" id="PF00270">
    <property type="entry name" value="DEAD"/>
    <property type="match status" value="1"/>
</dbReference>
<feature type="transmembrane region" description="Helical" evidence="8">
    <location>
        <begin position="49"/>
        <end position="71"/>
    </location>
</feature>
<dbReference type="Gene3D" id="3.40.50.300">
    <property type="entry name" value="P-loop containing nucleotide triphosphate hydrolases"/>
    <property type="match status" value="2"/>
</dbReference>
<evidence type="ECO:0000256" key="1">
    <source>
        <dbReference type="ARBA" id="ARBA00022741"/>
    </source>
</evidence>
<dbReference type="InterPro" id="IPR027417">
    <property type="entry name" value="P-loop_NTPase"/>
</dbReference>
<keyword evidence="8" id="KW-0472">Membrane</keyword>
<organism evidence="11 12">
    <name type="scientific">Lactiplantibacillus brownii</name>
    <dbReference type="NCBI Taxonomy" id="3069269"/>
    <lineage>
        <taxon>Bacteria</taxon>
        <taxon>Bacillati</taxon>
        <taxon>Bacillota</taxon>
        <taxon>Bacilli</taxon>
        <taxon>Lactobacillales</taxon>
        <taxon>Lactobacillaceae</taxon>
        <taxon>Lactiplantibacillus</taxon>
    </lineage>
</organism>
<dbReference type="PROSITE" id="PS00690">
    <property type="entry name" value="DEAH_ATP_HELICASE"/>
    <property type="match status" value="1"/>
</dbReference>
<dbReference type="GO" id="GO:0003678">
    <property type="term" value="F:DNA helicase activity"/>
    <property type="evidence" value="ECO:0007669"/>
    <property type="project" value="UniProtKB-EC"/>
</dbReference>
<evidence type="ECO:0000256" key="8">
    <source>
        <dbReference type="SAM" id="Phobius"/>
    </source>
</evidence>
<evidence type="ECO:0000256" key="6">
    <source>
        <dbReference type="ARBA" id="ARBA00044535"/>
    </source>
</evidence>
<dbReference type="CDD" id="cd17920">
    <property type="entry name" value="DEXHc_RecQ"/>
    <property type="match status" value="1"/>
</dbReference>
<keyword evidence="8" id="KW-1133">Transmembrane helix</keyword>
<protein>
    <recommendedName>
        <fullName evidence="6">ATP-dependent DNA helicase RecQ</fullName>
    </recommendedName>
    <alternativeName>
        <fullName evidence="7">DNA 3'-5' helicase RecQ</fullName>
    </alternativeName>
</protein>
<proteinExistence type="predicted"/>
<evidence type="ECO:0000256" key="3">
    <source>
        <dbReference type="ARBA" id="ARBA00022806"/>
    </source>
</evidence>
<dbReference type="SMART" id="SM00490">
    <property type="entry name" value="HELICc"/>
    <property type="match status" value="1"/>
</dbReference>
<reference evidence="11 12" key="1">
    <citation type="journal article" date="2023" name="Int. J. Syst. Evol. Microbiol.">
        <title>Lactiplantibacillus brownii sp. nov., a novel psychrotolerant species isolated from sauerkraut.</title>
        <authorList>
            <person name="Heng Y.C."/>
            <person name="Silvaraju S."/>
            <person name="Lee J.K.Y."/>
            <person name="Kittelmann S."/>
        </authorList>
    </citation>
    <scope>NUCLEOTIDE SEQUENCE [LARGE SCALE GENOMIC DNA]</scope>
    <source>
        <strain evidence="11 12">WILCCON 0030</strain>
    </source>
</reference>
<feature type="domain" description="Helicase ATP-binding" evidence="9">
    <location>
        <begin position="28"/>
        <end position="195"/>
    </location>
</feature>
<sequence length="480" mass="53494">MMQREALYQLLKNKYGFDEFRPGQYQVISELLAGQDVLAVLPTGTGKSLIYQLVGTVVPGLVIVVSPLISLMQDQVARLNYQGEKQVAALTSQLDFGARQSVLRHLKQLKFLFISPEMLKQAPVLAAVEQVPLSLLVIDEAHCISTWGPDFRPDYLSLGALKQTLGNPLTLMLTATATAKVRQDILNQLQVPSAQQVIYSVNRPNIYLAVEAVANEAAKRQRLQQLVVTVKRPSIVYFSSKKQTELIADWLRATTALRVAAYHAGLSAEDRFKIQQQFMAGDLDVICATSAFGMGINKADIRQVIHYHLPNNLADYVQEIGRAGRDGQPAIAVLLYAPGDEQLVRNLNELTSASAIEIQADQQRFTLQQPATTDLSQVLQYYWTHGYTVPQVTAQFEQRQRAKAADLTQLLTYIQAKTCRRAILMQYFNETAPVHTATCCQLAGERLPLDELGLLTRQTTSRPVTTPWEQILAQLFLQNS</sequence>